<evidence type="ECO:0000313" key="8">
    <source>
        <dbReference type="Proteomes" id="UP000823046"/>
    </source>
</evidence>
<proteinExistence type="predicted"/>
<dbReference type="EMBL" id="JADAQX010000031">
    <property type="protein sequence ID" value="KAF8822684.1"/>
    <property type="molecule type" value="Genomic_DNA"/>
</dbReference>
<evidence type="ECO:0000256" key="2">
    <source>
        <dbReference type="ARBA" id="ARBA00022692"/>
    </source>
</evidence>
<evidence type="ECO:0000256" key="5">
    <source>
        <dbReference type="ARBA" id="ARBA00023136"/>
    </source>
</evidence>
<reference evidence="7 8" key="1">
    <citation type="journal article" date="2020" name="bioRxiv">
        <title>Metabolic contributions of an alphaproteobacterial endosymbiont in the apicomplexan Cardiosporidium cionae.</title>
        <authorList>
            <person name="Hunter E.S."/>
            <person name="Paight C.J."/>
            <person name="Lane C.E."/>
        </authorList>
    </citation>
    <scope>NUCLEOTIDE SEQUENCE [LARGE SCALE GENOMIC DNA]</scope>
    <source>
        <strain evidence="7">ESH_2018</strain>
    </source>
</reference>
<keyword evidence="2" id="KW-0812">Transmembrane</keyword>
<dbReference type="SUPFAM" id="SSF49562">
    <property type="entry name" value="C2 domain (Calcium/lipid-binding domain, CaLB)"/>
    <property type="match status" value="1"/>
</dbReference>
<dbReference type="Pfam" id="PF00168">
    <property type="entry name" value="C2"/>
    <property type="match status" value="1"/>
</dbReference>
<evidence type="ECO:0000259" key="6">
    <source>
        <dbReference type="PROSITE" id="PS50004"/>
    </source>
</evidence>
<evidence type="ECO:0000256" key="1">
    <source>
        <dbReference type="ARBA" id="ARBA00004167"/>
    </source>
</evidence>
<dbReference type="Gene3D" id="2.60.40.150">
    <property type="entry name" value="C2 domain"/>
    <property type="match status" value="1"/>
</dbReference>
<keyword evidence="5" id="KW-0472">Membrane</keyword>
<gene>
    <name evidence="7" type="ORF">IE077_003107</name>
</gene>
<evidence type="ECO:0000256" key="3">
    <source>
        <dbReference type="ARBA" id="ARBA00022737"/>
    </source>
</evidence>
<dbReference type="CDD" id="cd00030">
    <property type="entry name" value="C2"/>
    <property type="match status" value="1"/>
</dbReference>
<organism evidence="7 8">
    <name type="scientific">Cardiosporidium cionae</name>
    <dbReference type="NCBI Taxonomy" id="476202"/>
    <lineage>
        <taxon>Eukaryota</taxon>
        <taxon>Sar</taxon>
        <taxon>Alveolata</taxon>
        <taxon>Apicomplexa</taxon>
        <taxon>Aconoidasida</taxon>
        <taxon>Nephromycida</taxon>
        <taxon>Cardiosporidium</taxon>
    </lineage>
</organism>
<dbReference type="PANTHER" id="PTHR12546:SF33">
    <property type="entry name" value="SPERM VESICLE FUSION PROTEIN FER-1"/>
    <property type="match status" value="1"/>
</dbReference>
<dbReference type="InterPro" id="IPR000008">
    <property type="entry name" value="C2_dom"/>
</dbReference>
<feature type="domain" description="C2" evidence="6">
    <location>
        <begin position="1"/>
        <end position="115"/>
    </location>
</feature>
<keyword evidence="7" id="KW-0346">Stress response</keyword>
<evidence type="ECO:0000256" key="4">
    <source>
        <dbReference type="ARBA" id="ARBA00022989"/>
    </source>
</evidence>
<evidence type="ECO:0000313" key="7">
    <source>
        <dbReference type="EMBL" id="KAF8822684.1"/>
    </source>
</evidence>
<keyword evidence="8" id="KW-1185">Reference proteome</keyword>
<dbReference type="Proteomes" id="UP000823046">
    <property type="component" value="Unassembled WGS sequence"/>
</dbReference>
<protein>
    <submittedName>
        <fullName evidence="7">Heat shock protein DnaJ pfj4</fullName>
    </submittedName>
</protein>
<comment type="subcellular location">
    <subcellularLocation>
        <location evidence="1">Membrane</location>
        <topology evidence="1">Single-pass membrane protein</topology>
    </subcellularLocation>
</comment>
<keyword evidence="3" id="KW-0677">Repeat</keyword>
<dbReference type="InterPro" id="IPR035892">
    <property type="entry name" value="C2_domain_sf"/>
</dbReference>
<accession>A0ABQ7JFB1</accession>
<dbReference type="InterPro" id="IPR037721">
    <property type="entry name" value="Ferlin"/>
</dbReference>
<comment type="caution">
    <text evidence="7">The sequence shown here is derived from an EMBL/GenBank/DDBJ whole genome shotgun (WGS) entry which is preliminary data.</text>
</comment>
<keyword evidence="4" id="KW-1133">Transmembrane helix</keyword>
<dbReference type="PANTHER" id="PTHR12546">
    <property type="entry name" value="FER-1-LIKE"/>
    <property type="match status" value="1"/>
</dbReference>
<sequence length="320" mass="36718">MESNFVQNYSVGFTIHEAQGLRPRRGHVLDPLVVVRCCGKEYRTEIKHGKINLVSWDESYTWTDIALTEQQWNSSFIEFEVQCANSFWRNDVLGTATLQLKLVQQRASHFVKQTVPLVKKNKTELQGQLLISVFACNENNLPPCQSDLMPEEEIKSTELEDLRNAVVTASGLIHFCNTHTEARECAAHTFNECFRIPLITPIVEDDILIKLWEKTALNSDQLLANQVQKIFTYLHRWYNLYGFTKQEHGKIESIQSDNTLEKNYYIGRLLLSARTEKLSKIGSLMPACSIPTLTYDEPEAKTTLLLADIYEVLQIYLVAK</sequence>
<name>A0ABQ7JFB1_9APIC</name>
<dbReference type="PROSITE" id="PS50004">
    <property type="entry name" value="C2"/>
    <property type="match status" value="1"/>
</dbReference>